<accession>A0A9R1Q735</accession>
<feature type="transmembrane region" description="Helical" evidence="1">
    <location>
        <begin position="111"/>
        <end position="132"/>
    </location>
</feature>
<proteinExistence type="predicted"/>
<reference evidence="3 4" key="1">
    <citation type="submission" date="2017-09" db="EMBL/GenBank/DDBJ databases">
        <authorList>
            <consortium name="International Durum Wheat Genome Sequencing Consortium (IDWGSC)"/>
            <person name="Milanesi L."/>
        </authorList>
    </citation>
    <scope>NUCLEOTIDE SEQUENCE [LARGE SCALE GENOMIC DNA]</scope>
    <source>
        <strain evidence="4">cv. Svevo</strain>
    </source>
</reference>
<keyword evidence="1" id="KW-1133">Transmembrane helix</keyword>
<evidence type="ECO:0000259" key="2">
    <source>
        <dbReference type="Pfam" id="PF24095"/>
    </source>
</evidence>
<keyword evidence="4" id="KW-1185">Reference proteome</keyword>
<evidence type="ECO:0000313" key="4">
    <source>
        <dbReference type="Proteomes" id="UP000324705"/>
    </source>
</evidence>
<protein>
    <recommendedName>
        <fullName evidence="2">DUF7378 domain-containing protein</fullName>
    </recommendedName>
</protein>
<dbReference type="OMA" id="EPRHKIW"/>
<keyword evidence="1" id="KW-0472">Membrane</keyword>
<feature type="transmembrane region" description="Helical" evidence="1">
    <location>
        <begin position="79"/>
        <end position="96"/>
    </location>
</feature>
<name>A0A9R1Q735_TRITD</name>
<organism evidence="3 4">
    <name type="scientific">Triticum turgidum subsp. durum</name>
    <name type="common">Durum wheat</name>
    <name type="synonym">Triticum durum</name>
    <dbReference type="NCBI Taxonomy" id="4567"/>
    <lineage>
        <taxon>Eukaryota</taxon>
        <taxon>Viridiplantae</taxon>
        <taxon>Streptophyta</taxon>
        <taxon>Embryophyta</taxon>
        <taxon>Tracheophyta</taxon>
        <taxon>Spermatophyta</taxon>
        <taxon>Magnoliopsida</taxon>
        <taxon>Liliopsida</taxon>
        <taxon>Poales</taxon>
        <taxon>Poaceae</taxon>
        <taxon>BOP clade</taxon>
        <taxon>Pooideae</taxon>
        <taxon>Triticodae</taxon>
        <taxon>Triticeae</taxon>
        <taxon>Triticinae</taxon>
        <taxon>Triticum</taxon>
    </lineage>
</organism>
<dbReference type="EMBL" id="LT934116">
    <property type="protein sequence ID" value="VAH71846.1"/>
    <property type="molecule type" value="Genomic_DNA"/>
</dbReference>
<dbReference type="Pfam" id="PF24095">
    <property type="entry name" value="DUF7378"/>
    <property type="match status" value="1"/>
</dbReference>
<dbReference type="AlphaFoldDB" id="A0A9R1Q735"/>
<evidence type="ECO:0000256" key="1">
    <source>
        <dbReference type="SAM" id="Phobius"/>
    </source>
</evidence>
<evidence type="ECO:0000313" key="3">
    <source>
        <dbReference type="EMBL" id="VAH71846.1"/>
    </source>
</evidence>
<gene>
    <name evidence="3" type="ORF">TRITD_3Bv1G015000</name>
</gene>
<dbReference type="Proteomes" id="UP000324705">
    <property type="component" value="Chromosome 3B"/>
</dbReference>
<sequence>MGFAKPTVANHKLRHEQAPARTLGESLAHEPRHKIWMVAVFLQIVWPAVITACLYGLVSLQGLGFRSFFRGAPWRLPLALSYGFYWSLLYLIRFYAELFLPRTPEAVADKLVNVGSGVGVCISVIVIPVLACGVKDGRVLAGCTALVGVIIVGLAAFWVWLARTYGGDGDLSEGSTTLPPAEALEEGLQHPVPPRLPV</sequence>
<feature type="transmembrane region" description="Helical" evidence="1">
    <location>
        <begin position="35"/>
        <end position="58"/>
    </location>
</feature>
<feature type="domain" description="DUF7378" evidence="2">
    <location>
        <begin position="22"/>
        <end position="167"/>
    </location>
</feature>
<keyword evidence="1" id="KW-0812">Transmembrane</keyword>
<dbReference type="InterPro" id="IPR055802">
    <property type="entry name" value="DUF7378"/>
</dbReference>
<dbReference type="Gramene" id="TRITD3Bv1G015000.1">
    <property type="protein sequence ID" value="TRITD3Bv1G015000.1"/>
    <property type="gene ID" value="TRITD3Bv1G015000"/>
</dbReference>
<feature type="transmembrane region" description="Helical" evidence="1">
    <location>
        <begin position="139"/>
        <end position="161"/>
    </location>
</feature>